<comment type="caution">
    <text evidence="8">The sequence shown here is derived from an EMBL/GenBank/DDBJ whole genome shotgun (WGS) entry which is preliminary data.</text>
</comment>
<dbReference type="GO" id="GO:0009873">
    <property type="term" value="P:ethylene-activated signaling pathway"/>
    <property type="evidence" value="ECO:0007669"/>
    <property type="project" value="InterPro"/>
</dbReference>
<evidence type="ECO:0000256" key="1">
    <source>
        <dbReference type="ARBA" id="ARBA00004123"/>
    </source>
</evidence>
<evidence type="ECO:0000256" key="4">
    <source>
        <dbReference type="ARBA" id="ARBA00023163"/>
    </source>
</evidence>
<accession>A0AAV9CH83</accession>
<dbReference type="InterPro" id="IPR016177">
    <property type="entry name" value="DNA-bd_dom_sf"/>
</dbReference>
<dbReference type="PANTHER" id="PTHR31190">
    <property type="entry name" value="DNA-BINDING DOMAIN"/>
    <property type="match status" value="1"/>
</dbReference>
<reference evidence="8" key="2">
    <citation type="submission" date="2023-06" db="EMBL/GenBank/DDBJ databases">
        <authorList>
            <person name="Ma L."/>
            <person name="Liu K.-W."/>
            <person name="Li Z."/>
            <person name="Hsiao Y.-Y."/>
            <person name="Qi Y."/>
            <person name="Fu T."/>
            <person name="Tang G."/>
            <person name="Zhang D."/>
            <person name="Sun W.-H."/>
            <person name="Liu D.-K."/>
            <person name="Li Y."/>
            <person name="Chen G.-Z."/>
            <person name="Liu X.-D."/>
            <person name="Liao X.-Y."/>
            <person name="Jiang Y.-T."/>
            <person name="Yu X."/>
            <person name="Hao Y."/>
            <person name="Huang J."/>
            <person name="Zhao X.-W."/>
            <person name="Ke S."/>
            <person name="Chen Y.-Y."/>
            <person name="Wu W.-L."/>
            <person name="Hsu J.-L."/>
            <person name="Lin Y.-F."/>
            <person name="Huang M.-D."/>
            <person name="Li C.-Y."/>
            <person name="Huang L."/>
            <person name="Wang Z.-W."/>
            <person name="Zhao X."/>
            <person name="Zhong W.-Y."/>
            <person name="Peng D.-H."/>
            <person name="Ahmad S."/>
            <person name="Lan S."/>
            <person name="Zhang J.-S."/>
            <person name="Tsai W.-C."/>
            <person name="Van De Peer Y."/>
            <person name="Liu Z.-J."/>
        </authorList>
    </citation>
    <scope>NUCLEOTIDE SEQUENCE</scope>
    <source>
        <strain evidence="8">CP</strain>
        <tissue evidence="8">Leaves</tissue>
    </source>
</reference>
<dbReference type="GO" id="GO:0003677">
    <property type="term" value="F:DNA binding"/>
    <property type="evidence" value="ECO:0007669"/>
    <property type="project" value="UniProtKB-KW"/>
</dbReference>
<proteinExistence type="predicted"/>
<keyword evidence="4" id="KW-0804">Transcription</keyword>
<keyword evidence="9" id="KW-1185">Reference proteome</keyword>
<dbReference type="FunFam" id="3.30.730.10:FF:000001">
    <property type="entry name" value="Ethylene-responsive transcription factor 2"/>
    <property type="match status" value="1"/>
</dbReference>
<dbReference type="CDD" id="cd00018">
    <property type="entry name" value="AP2"/>
    <property type="match status" value="1"/>
</dbReference>
<dbReference type="GO" id="GO:0003700">
    <property type="term" value="F:DNA-binding transcription factor activity"/>
    <property type="evidence" value="ECO:0007669"/>
    <property type="project" value="InterPro"/>
</dbReference>
<dbReference type="SUPFAM" id="SSF54171">
    <property type="entry name" value="DNA-binding domain"/>
    <property type="match status" value="1"/>
</dbReference>
<dbReference type="AlphaFoldDB" id="A0AAV9CH83"/>
<keyword evidence="3" id="KW-0238">DNA-binding</keyword>
<evidence type="ECO:0000313" key="9">
    <source>
        <dbReference type="Proteomes" id="UP001180020"/>
    </source>
</evidence>
<dbReference type="PANTHER" id="PTHR31190:SF142">
    <property type="entry name" value="ETHYLENE-RESPONSIVE TRANSCRIPTION FACTOR RAP2-3"/>
    <property type="match status" value="1"/>
</dbReference>
<dbReference type="GO" id="GO:0005634">
    <property type="term" value="C:nucleus"/>
    <property type="evidence" value="ECO:0007669"/>
    <property type="project" value="UniProtKB-SubCell"/>
</dbReference>
<protein>
    <submittedName>
        <fullName evidence="8">Ethylene-responsive transcription factor 1</fullName>
    </submittedName>
</protein>
<keyword evidence="5" id="KW-0539">Nucleus</keyword>
<dbReference type="InterPro" id="IPR044808">
    <property type="entry name" value="ERF_plant"/>
</dbReference>
<sequence length="370" mass="41624">MCGGAIISDFIPTTARSRRVTADYLWPDLKTNGGDYAKKKTSRCPTIEDDFEADFQEFSDELDEEDEEEELDVKPFSRPPVVKDGSAILKSVKFNGLADKTAKRKRKNQYRGIRQRPWGKWAAEIRDPRKGVRVWLGTFNTAEEAARAYDAEARRIRGKKAKVNFPVDSPPTTQKRAAKSTAPRVSKLNSFEKPINMNNNQTFNFMNDPSQELFPPFDFVEEKPVDLKNFVPNEGRGLCFQSDEGSNSFGCPDFGWEPEPKTPEVTSIFAPTIEGDESGSMDDVEWPQKKLKNNAGEPVVVEDNTAMNLSEELSAFESYMKFLQIPYLEGSSDESIDCLFSNDATQETQDGGSPVDLWTFDDLPIEGGIF</sequence>
<name>A0AAV9CH83_ACOCL</name>
<dbReference type="SMART" id="SM00380">
    <property type="entry name" value="AP2"/>
    <property type="match status" value="1"/>
</dbReference>
<evidence type="ECO:0000256" key="5">
    <source>
        <dbReference type="ARBA" id="ARBA00023242"/>
    </source>
</evidence>
<evidence type="ECO:0000256" key="3">
    <source>
        <dbReference type="ARBA" id="ARBA00023125"/>
    </source>
</evidence>
<gene>
    <name evidence="8" type="primary">EREBP1</name>
    <name evidence="8" type="ORF">QJS10_CPB19g01977</name>
</gene>
<evidence type="ECO:0000256" key="6">
    <source>
        <dbReference type="SAM" id="MobiDB-lite"/>
    </source>
</evidence>
<keyword evidence="2" id="KW-0805">Transcription regulation</keyword>
<dbReference type="PRINTS" id="PR00367">
    <property type="entry name" value="ETHRSPELEMNT"/>
</dbReference>
<dbReference type="InterPro" id="IPR036955">
    <property type="entry name" value="AP2/ERF_dom_sf"/>
</dbReference>
<dbReference type="Gene3D" id="3.30.730.10">
    <property type="entry name" value="AP2/ERF domain"/>
    <property type="match status" value="1"/>
</dbReference>
<comment type="subcellular location">
    <subcellularLocation>
        <location evidence="1">Nucleus</location>
    </subcellularLocation>
</comment>
<evidence type="ECO:0000256" key="2">
    <source>
        <dbReference type="ARBA" id="ARBA00023015"/>
    </source>
</evidence>
<feature type="domain" description="AP2/ERF" evidence="7">
    <location>
        <begin position="109"/>
        <end position="166"/>
    </location>
</feature>
<feature type="region of interest" description="Disordered" evidence="6">
    <location>
        <begin position="163"/>
        <end position="185"/>
    </location>
</feature>
<dbReference type="PROSITE" id="PS51032">
    <property type="entry name" value="AP2_ERF"/>
    <property type="match status" value="1"/>
</dbReference>
<organism evidence="8 9">
    <name type="scientific">Acorus calamus</name>
    <name type="common">Sweet flag</name>
    <dbReference type="NCBI Taxonomy" id="4465"/>
    <lineage>
        <taxon>Eukaryota</taxon>
        <taxon>Viridiplantae</taxon>
        <taxon>Streptophyta</taxon>
        <taxon>Embryophyta</taxon>
        <taxon>Tracheophyta</taxon>
        <taxon>Spermatophyta</taxon>
        <taxon>Magnoliopsida</taxon>
        <taxon>Liliopsida</taxon>
        <taxon>Acoraceae</taxon>
        <taxon>Acorus</taxon>
    </lineage>
</organism>
<reference evidence="8" key="1">
    <citation type="journal article" date="2023" name="Nat. Commun.">
        <title>Diploid and tetraploid genomes of Acorus and the evolution of monocots.</title>
        <authorList>
            <person name="Ma L."/>
            <person name="Liu K.W."/>
            <person name="Li Z."/>
            <person name="Hsiao Y.Y."/>
            <person name="Qi Y."/>
            <person name="Fu T."/>
            <person name="Tang G.D."/>
            <person name="Zhang D."/>
            <person name="Sun W.H."/>
            <person name="Liu D.K."/>
            <person name="Li Y."/>
            <person name="Chen G.Z."/>
            <person name="Liu X.D."/>
            <person name="Liao X.Y."/>
            <person name="Jiang Y.T."/>
            <person name="Yu X."/>
            <person name="Hao Y."/>
            <person name="Huang J."/>
            <person name="Zhao X.W."/>
            <person name="Ke S."/>
            <person name="Chen Y.Y."/>
            <person name="Wu W.L."/>
            <person name="Hsu J.L."/>
            <person name="Lin Y.F."/>
            <person name="Huang M.D."/>
            <person name="Li C.Y."/>
            <person name="Huang L."/>
            <person name="Wang Z.W."/>
            <person name="Zhao X."/>
            <person name="Zhong W.Y."/>
            <person name="Peng D.H."/>
            <person name="Ahmad S."/>
            <person name="Lan S."/>
            <person name="Zhang J.S."/>
            <person name="Tsai W.C."/>
            <person name="Van de Peer Y."/>
            <person name="Liu Z.J."/>
        </authorList>
    </citation>
    <scope>NUCLEOTIDE SEQUENCE</scope>
    <source>
        <strain evidence="8">CP</strain>
    </source>
</reference>
<evidence type="ECO:0000313" key="8">
    <source>
        <dbReference type="EMBL" id="KAK1287994.1"/>
    </source>
</evidence>
<evidence type="ECO:0000259" key="7">
    <source>
        <dbReference type="PROSITE" id="PS51032"/>
    </source>
</evidence>
<dbReference type="Pfam" id="PF00847">
    <property type="entry name" value="AP2"/>
    <property type="match status" value="1"/>
</dbReference>
<dbReference type="Proteomes" id="UP001180020">
    <property type="component" value="Unassembled WGS sequence"/>
</dbReference>
<dbReference type="InterPro" id="IPR001471">
    <property type="entry name" value="AP2/ERF_dom"/>
</dbReference>
<dbReference type="EMBL" id="JAUJYO010000019">
    <property type="protein sequence ID" value="KAK1287994.1"/>
    <property type="molecule type" value="Genomic_DNA"/>
</dbReference>